<dbReference type="GO" id="GO:0009435">
    <property type="term" value="P:NAD+ biosynthetic process"/>
    <property type="evidence" value="ECO:0007669"/>
    <property type="project" value="UniProtKB-UniRule"/>
</dbReference>
<dbReference type="GO" id="GO:0050661">
    <property type="term" value="F:NADP binding"/>
    <property type="evidence" value="ECO:0007669"/>
    <property type="project" value="UniProtKB-UniRule"/>
</dbReference>
<keyword evidence="5 6" id="KW-0520">NAD</keyword>
<dbReference type="Gene3D" id="3.30.360.10">
    <property type="entry name" value="Dihydrodipicolinate Reductase, domain 2"/>
    <property type="match status" value="1"/>
</dbReference>
<organism evidence="9 10">
    <name type="scientific">Pigmentiphaga kullae</name>
    <dbReference type="NCBI Taxonomy" id="151784"/>
    <lineage>
        <taxon>Bacteria</taxon>
        <taxon>Pseudomonadati</taxon>
        <taxon>Pseudomonadota</taxon>
        <taxon>Betaproteobacteria</taxon>
        <taxon>Burkholderiales</taxon>
        <taxon>Alcaligenaceae</taxon>
        <taxon>Pigmentiphaga</taxon>
    </lineage>
</organism>
<feature type="binding site" evidence="6">
    <location>
        <position position="190"/>
    </location>
    <ligand>
        <name>NAD(+)</name>
        <dbReference type="ChEBI" id="CHEBI:57540"/>
    </ligand>
</feature>
<dbReference type="AlphaFoldDB" id="A0A4Q7N9X7"/>
<dbReference type="InterPro" id="IPR036291">
    <property type="entry name" value="NAD(P)-bd_dom_sf"/>
</dbReference>
<accession>A0A4Q7N9X7</accession>
<comment type="caution">
    <text evidence="9">The sequence shown here is derived from an EMBL/GenBank/DDBJ whole genome shotgun (WGS) entry which is preliminary data.</text>
</comment>
<feature type="domain" description="Aspartate dehydrogenase" evidence="7">
    <location>
        <begin position="169"/>
        <end position="254"/>
    </location>
</feature>
<dbReference type="GO" id="GO:0016639">
    <property type="term" value="F:oxidoreductase activity, acting on the CH-NH2 group of donors, NAD or NADP as acceptor"/>
    <property type="evidence" value="ECO:0007669"/>
    <property type="project" value="UniProtKB-UniRule"/>
</dbReference>
<dbReference type="InterPro" id="IPR020626">
    <property type="entry name" value="Asp_DH_prok"/>
</dbReference>
<comment type="function">
    <text evidence="6">Specifically catalyzes the NAD or NADP-dependent dehydrogenation of L-aspartate to iminoaspartate.</text>
</comment>
<dbReference type="PANTHER" id="PTHR31873">
    <property type="entry name" value="L-ASPARTATE DEHYDROGENASE-RELATED"/>
    <property type="match status" value="1"/>
</dbReference>
<evidence type="ECO:0000313" key="10">
    <source>
        <dbReference type="Proteomes" id="UP000292445"/>
    </source>
</evidence>
<keyword evidence="4 6" id="KW-0560">Oxidoreductase</keyword>
<comment type="miscellaneous">
    <text evidence="6">The iminoaspartate product is unstable in aqueous solution and can decompose to oxaloacetate and ammonia.</text>
</comment>
<dbReference type="EMBL" id="SGXC01000003">
    <property type="protein sequence ID" value="RZS78956.1"/>
    <property type="molecule type" value="Genomic_DNA"/>
</dbReference>
<feature type="domain" description="Aspartate/homoserine dehydrogenase NAD-binding" evidence="8">
    <location>
        <begin position="10"/>
        <end position="119"/>
    </location>
</feature>
<feature type="binding site" evidence="6">
    <location>
        <position position="124"/>
    </location>
    <ligand>
        <name>NAD(+)</name>
        <dbReference type="ChEBI" id="CHEBI:57540"/>
    </ligand>
</feature>
<gene>
    <name evidence="6" type="primary">nadX</name>
    <name evidence="9" type="ORF">EV675_5613</name>
</gene>
<evidence type="ECO:0000313" key="9">
    <source>
        <dbReference type="EMBL" id="RZS78956.1"/>
    </source>
</evidence>
<evidence type="ECO:0000259" key="8">
    <source>
        <dbReference type="Pfam" id="PF03447"/>
    </source>
</evidence>
<keyword evidence="2 6" id="KW-0662">Pyridine nucleotide biosynthesis</keyword>
<dbReference type="GO" id="GO:0033735">
    <property type="term" value="F:aspartate dehydrogenase [NAD(P)+] activity"/>
    <property type="evidence" value="ECO:0007669"/>
    <property type="project" value="UniProtKB-EC"/>
</dbReference>
<name>A0A4Q7N9X7_9BURK</name>
<dbReference type="OrthoDB" id="7056904at2"/>
<dbReference type="UniPathway" id="UPA00253">
    <property type="reaction ID" value="UER00456"/>
</dbReference>
<sequence>MNRPTIAVIGLGGIARGLLDALAGEACADVRNVVVRAGKEGEAAASLPSSIEPVGDIASLARDVDLVIEAAGQGAVAQYGADVLRSGRHFALVSAGALADDGLLRTLKEEAVRAGRRLHLISGAIGGLDALATARAAGAVEVRYTGIKPPRAWLGTPAEQACDLHALAAPAVVFEGSAREVARRYPQNANVAATVALAGAGLDATRVTLIADPAATRNGHRVEARGVLGEFRFDTQAEPSAANPKTSASTACSILAYLRGGPNALALQG</sequence>
<comment type="pathway">
    <text evidence="6">Cofactor biosynthesis; NAD(+) biosynthesis; iminoaspartate from L-aspartate (dehydrogenase route): step 1/1.</text>
</comment>
<dbReference type="EC" id="1.4.1.21" evidence="6"/>
<dbReference type="Pfam" id="PF01958">
    <property type="entry name" value="Asp_DH_C"/>
    <property type="match status" value="1"/>
</dbReference>
<dbReference type="NCBIfam" id="NF009827">
    <property type="entry name" value="PRK13303.1-2"/>
    <property type="match status" value="1"/>
</dbReference>
<dbReference type="SUPFAM" id="SSF51735">
    <property type="entry name" value="NAD(P)-binding Rossmann-fold domains"/>
    <property type="match status" value="1"/>
</dbReference>
<comment type="similarity">
    <text evidence="1 6">Belongs to the L-aspartate dehydrogenase family.</text>
</comment>
<comment type="catalytic activity">
    <reaction evidence="6">
        <text>L-aspartate + NAD(+) + H2O = oxaloacetate + NH4(+) + NADH + H(+)</text>
        <dbReference type="Rhea" id="RHEA:11788"/>
        <dbReference type="ChEBI" id="CHEBI:15377"/>
        <dbReference type="ChEBI" id="CHEBI:15378"/>
        <dbReference type="ChEBI" id="CHEBI:16452"/>
        <dbReference type="ChEBI" id="CHEBI:28938"/>
        <dbReference type="ChEBI" id="CHEBI:29991"/>
        <dbReference type="ChEBI" id="CHEBI:57540"/>
        <dbReference type="ChEBI" id="CHEBI:57945"/>
        <dbReference type="EC" id="1.4.1.21"/>
    </reaction>
</comment>
<evidence type="ECO:0000256" key="5">
    <source>
        <dbReference type="ARBA" id="ARBA00023027"/>
    </source>
</evidence>
<dbReference type="Proteomes" id="UP000292445">
    <property type="component" value="Unassembled WGS sequence"/>
</dbReference>
<dbReference type="NCBIfam" id="NF009828">
    <property type="entry name" value="PRK13303.1-3"/>
    <property type="match status" value="1"/>
</dbReference>
<dbReference type="Gene3D" id="3.40.50.720">
    <property type="entry name" value="NAD(P)-binding Rossmann-like Domain"/>
    <property type="match status" value="1"/>
</dbReference>
<feature type="active site" evidence="6">
    <location>
        <position position="220"/>
    </location>
</feature>
<evidence type="ECO:0000256" key="1">
    <source>
        <dbReference type="ARBA" id="ARBA00008331"/>
    </source>
</evidence>
<dbReference type="GO" id="GO:0051287">
    <property type="term" value="F:NAD binding"/>
    <property type="evidence" value="ECO:0007669"/>
    <property type="project" value="UniProtKB-UniRule"/>
</dbReference>
<reference evidence="9 10" key="1">
    <citation type="submission" date="2019-02" db="EMBL/GenBank/DDBJ databases">
        <title>Genomic Encyclopedia of Type Strains, Phase IV (KMG-IV): sequencing the most valuable type-strain genomes for metagenomic binning, comparative biology and taxonomic classification.</title>
        <authorList>
            <person name="Goeker M."/>
        </authorList>
    </citation>
    <scope>NUCLEOTIDE SEQUENCE [LARGE SCALE GENOMIC DNA]</scope>
    <source>
        <strain evidence="9 10">K24</strain>
    </source>
</reference>
<evidence type="ECO:0000256" key="2">
    <source>
        <dbReference type="ARBA" id="ARBA00022642"/>
    </source>
</evidence>
<protein>
    <recommendedName>
        <fullName evidence="6">L-aspartate dehydrogenase</fullName>
        <ecNumber evidence="6">1.4.1.21</ecNumber>
    </recommendedName>
</protein>
<proteinExistence type="inferred from homology"/>
<dbReference type="PIRSF" id="PIRSF005227">
    <property type="entry name" value="Asp_dh_NAD_syn"/>
    <property type="match status" value="1"/>
</dbReference>
<comment type="catalytic activity">
    <reaction evidence="6">
        <text>L-aspartate + NADP(+) + H2O = oxaloacetate + NH4(+) + NADPH + H(+)</text>
        <dbReference type="Rhea" id="RHEA:11784"/>
        <dbReference type="ChEBI" id="CHEBI:15377"/>
        <dbReference type="ChEBI" id="CHEBI:15378"/>
        <dbReference type="ChEBI" id="CHEBI:16452"/>
        <dbReference type="ChEBI" id="CHEBI:28938"/>
        <dbReference type="ChEBI" id="CHEBI:29991"/>
        <dbReference type="ChEBI" id="CHEBI:57783"/>
        <dbReference type="ChEBI" id="CHEBI:58349"/>
        <dbReference type="EC" id="1.4.1.21"/>
    </reaction>
</comment>
<dbReference type="Pfam" id="PF03447">
    <property type="entry name" value="NAD_binding_3"/>
    <property type="match status" value="1"/>
</dbReference>
<evidence type="ECO:0000256" key="4">
    <source>
        <dbReference type="ARBA" id="ARBA00023002"/>
    </source>
</evidence>
<dbReference type="PANTHER" id="PTHR31873:SF6">
    <property type="entry name" value="ASPARTATE DEHYDROGENASE DOMAIN-CONTAINING PROTEIN"/>
    <property type="match status" value="1"/>
</dbReference>
<dbReference type="InterPro" id="IPR011182">
    <property type="entry name" value="L-Asp_DH"/>
</dbReference>
<dbReference type="InterPro" id="IPR005106">
    <property type="entry name" value="Asp/hSer_DH_NAD-bd"/>
</dbReference>
<keyword evidence="3 6" id="KW-0521">NADP</keyword>
<dbReference type="SUPFAM" id="SSF55347">
    <property type="entry name" value="Glyceraldehyde-3-phosphate dehydrogenase-like, C-terminal domain"/>
    <property type="match status" value="1"/>
</dbReference>
<evidence type="ECO:0000256" key="3">
    <source>
        <dbReference type="ARBA" id="ARBA00022857"/>
    </source>
</evidence>
<dbReference type="HAMAP" id="MF_01265">
    <property type="entry name" value="NadX"/>
    <property type="match status" value="1"/>
</dbReference>
<keyword evidence="10" id="KW-1185">Reference proteome</keyword>
<evidence type="ECO:0000256" key="6">
    <source>
        <dbReference type="HAMAP-Rule" id="MF_01265"/>
    </source>
</evidence>
<evidence type="ECO:0000259" key="7">
    <source>
        <dbReference type="Pfam" id="PF01958"/>
    </source>
</evidence>
<dbReference type="InterPro" id="IPR002811">
    <property type="entry name" value="Asp_DH"/>
</dbReference>
<dbReference type="RefSeq" id="WP_130361886.1">
    <property type="nucleotide sequence ID" value="NZ_SGXC01000003.1"/>
</dbReference>